<evidence type="ECO:0000313" key="3">
    <source>
        <dbReference type="Proteomes" id="UP000053201"/>
    </source>
</evidence>
<dbReference type="GeneID" id="27690859"/>
<dbReference type="RefSeq" id="XP_016604867.1">
    <property type="nucleotide sequence ID" value="XM_016755818.1"/>
</dbReference>
<dbReference type="InParanoid" id="A0A0L0H6G6"/>
<keyword evidence="1" id="KW-1133">Transmembrane helix</keyword>
<dbReference type="eggNOG" id="ENOG502QS3Z">
    <property type="taxonomic scope" value="Eukaryota"/>
</dbReference>
<proteinExistence type="predicted"/>
<dbReference type="OrthoDB" id="761598at2759"/>
<evidence type="ECO:0000256" key="1">
    <source>
        <dbReference type="SAM" id="Phobius"/>
    </source>
</evidence>
<dbReference type="OMA" id="LMFAYHA"/>
<reference evidence="2 3" key="1">
    <citation type="submission" date="2009-08" db="EMBL/GenBank/DDBJ databases">
        <title>The Genome Sequence of Spizellomyces punctatus strain DAOM BR117.</title>
        <authorList>
            <consortium name="The Broad Institute Genome Sequencing Platform"/>
            <person name="Russ C."/>
            <person name="Cuomo C."/>
            <person name="Shea T."/>
            <person name="Young S.K."/>
            <person name="Zeng Q."/>
            <person name="Koehrsen M."/>
            <person name="Haas B."/>
            <person name="Borodovsky M."/>
            <person name="Guigo R."/>
            <person name="Alvarado L."/>
            <person name="Berlin A."/>
            <person name="Bochicchio J."/>
            <person name="Borenstein D."/>
            <person name="Chapman S."/>
            <person name="Chen Z."/>
            <person name="Engels R."/>
            <person name="Freedman E."/>
            <person name="Gellesch M."/>
            <person name="Goldberg J."/>
            <person name="Griggs A."/>
            <person name="Gujja S."/>
            <person name="Heiman D."/>
            <person name="Hepburn T."/>
            <person name="Howarth C."/>
            <person name="Jen D."/>
            <person name="Larson L."/>
            <person name="Lewis B."/>
            <person name="Mehta T."/>
            <person name="Park D."/>
            <person name="Pearson M."/>
            <person name="Roberts A."/>
            <person name="Saif S."/>
            <person name="Shenoy N."/>
            <person name="Sisk P."/>
            <person name="Stolte C."/>
            <person name="Sykes S."/>
            <person name="Thomson T."/>
            <person name="Walk T."/>
            <person name="White J."/>
            <person name="Yandava C."/>
            <person name="Burger G."/>
            <person name="Gray M.W."/>
            <person name="Holland P.W.H."/>
            <person name="King N."/>
            <person name="Lang F.B.F."/>
            <person name="Roger A.J."/>
            <person name="Ruiz-Trillo I."/>
            <person name="Lander E."/>
            <person name="Nusbaum C."/>
        </authorList>
    </citation>
    <scope>NUCLEOTIDE SEQUENCE [LARGE SCALE GENOMIC DNA]</scope>
    <source>
        <strain evidence="2 3">DAOM BR117</strain>
    </source>
</reference>
<feature type="transmembrane region" description="Helical" evidence="1">
    <location>
        <begin position="107"/>
        <end position="126"/>
    </location>
</feature>
<sequence>MQQSDVTTLTIALVSLLIILVYHGWLWIATRINPNRTVIGLTRAARRAWCRVVVEKKDGILTVQTLRNWLMTSSLLATASVTITIGLTAFVSNLSKSNNANLLSLDIYQWKFVILISFYAGAFFSFTQAMRYFTHIGFLITASAGMRETNEIRQQRRASAQSSQYNINGAESSQVVSQEIENEEERKDRQLLDAMLVEGHLDFDVICELLNRGAMFHTFGLRGFYLTFPLILHERRALEKKAGEAKTKEFPFDGPAYKKCGALIVPSSRD</sequence>
<name>A0A0L0H6G6_SPIPD</name>
<gene>
    <name evidence="2" type="ORF">SPPG_07661</name>
</gene>
<feature type="transmembrane region" description="Helical" evidence="1">
    <location>
        <begin position="75"/>
        <end position="95"/>
    </location>
</feature>
<dbReference type="PANTHER" id="PTHR31168">
    <property type="entry name" value="OS02G0292800 PROTEIN"/>
    <property type="match status" value="1"/>
</dbReference>
<keyword evidence="1" id="KW-0812">Transmembrane</keyword>
<dbReference type="VEuPathDB" id="FungiDB:SPPG_07661"/>
<dbReference type="EMBL" id="KQ257466">
    <property type="protein sequence ID" value="KNC96827.1"/>
    <property type="molecule type" value="Genomic_DNA"/>
</dbReference>
<keyword evidence="1" id="KW-0472">Membrane</keyword>
<dbReference type="Pfam" id="PF04654">
    <property type="entry name" value="DUF599"/>
    <property type="match status" value="1"/>
</dbReference>
<evidence type="ECO:0000313" key="2">
    <source>
        <dbReference type="EMBL" id="KNC96827.1"/>
    </source>
</evidence>
<dbReference type="AlphaFoldDB" id="A0A0L0H6G6"/>
<dbReference type="Proteomes" id="UP000053201">
    <property type="component" value="Unassembled WGS sequence"/>
</dbReference>
<dbReference type="PANTHER" id="PTHR31168:SF1">
    <property type="entry name" value="DUF599 FAMILY PROTEIN"/>
    <property type="match status" value="1"/>
</dbReference>
<organism evidence="2 3">
    <name type="scientific">Spizellomyces punctatus (strain DAOM BR117)</name>
    <dbReference type="NCBI Taxonomy" id="645134"/>
    <lineage>
        <taxon>Eukaryota</taxon>
        <taxon>Fungi</taxon>
        <taxon>Fungi incertae sedis</taxon>
        <taxon>Chytridiomycota</taxon>
        <taxon>Chytridiomycota incertae sedis</taxon>
        <taxon>Chytridiomycetes</taxon>
        <taxon>Spizellomycetales</taxon>
        <taxon>Spizellomycetaceae</taxon>
        <taxon>Spizellomyces</taxon>
    </lineage>
</organism>
<feature type="transmembrane region" description="Helical" evidence="1">
    <location>
        <begin position="6"/>
        <end position="28"/>
    </location>
</feature>
<protein>
    <submittedName>
        <fullName evidence="2">Uncharacterized protein</fullName>
    </submittedName>
</protein>
<dbReference type="InterPro" id="IPR006747">
    <property type="entry name" value="DUF599"/>
</dbReference>
<keyword evidence="3" id="KW-1185">Reference proteome</keyword>
<accession>A0A0L0H6G6</accession>